<sequence length="896" mass="100353">MSKRATLRPRSKRKVKVNHPLTEQDLQAYLDDGYTPAGIAKECGVSLTVISGKMQKFGIKGRSKPGKVVKKRRKPVPLKKQKPRGRPSNRKPPTKRRHVKKEVETLKQDLNSVVTQVIQDNPKDADNIHSLLDFMGFHVEKSFVKNQLQKWKSSPRKGQNPDKDGESSKGKEKGTTKEADDTPQATTAETDDVIGTQSTDDGSPKLEAVGETSEVDDKKVTVTSQEDNLTEEVKEGDGTDGSDDKDETPKQEPVKKRGRPKRTCKIEPLEMKPAKRPKRVTRKTDKKDEDAATSNTGDNNDIEDGASDNIMNEGAENKKRGRKRGPKRKTETKEDPSGNGKGRPRMTLTKENLQLCVDSGLTNARIAEVFGAGLQSVKRYLRIHKMRKKDRVSRISDEELDKMVMEMCKAHPEWGQVHIQEELQRKGFYLRRAQVRNSVRRVDPVGIEVRRLKNLKMRWNRGSINKLDKILPADGINMTSTESFVSKPPRSGLNALNDEESVRILASVVASTKKTYVESMSQEILKLSKKSENKDELLDSNKEQPLDKNSNRKESQTESVVDALEAENEDKRVETGNKENIGTDSNEQPDSRTSFPQMSDEEDEDYRKRFYKMIMSYEKCRREPSPETNESVIDIPKEELEECVHLGFSTARIADKFSTSRANVIRHLHKYKLGKAKRFEDISDDTLDQIVTDVINEFSIKKGSDVYGYAKKKGYQIRRVDINKSLSRLFPKGLHRKSSSILQQSWDAASNSHPSTIVCVTTQDQGQVIEIENGGEAVVLECTTTQEEGQTVELGSGGEALAMECPTSQNQMQVVQTAHGGETVVVLNSEELAQLIHGDGNIVIEYEAGEQATEPGVSRQMGSEIGGIQVGQVTTTKHTPQKVYVVADGVDVMEQK</sequence>
<feature type="compositionally biased region" description="Basic residues" evidence="1">
    <location>
        <begin position="1"/>
        <end position="17"/>
    </location>
</feature>
<gene>
    <name evidence="2" type="ORF">HOLleu_32795</name>
</gene>
<protein>
    <submittedName>
        <fullName evidence="2">Uncharacterized protein</fullName>
    </submittedName>
</protein>
<keyword evidence="3" id="KW-1185">Reference proteome</keyword>
<evidence type="ECO:0000313" key="2">
    <source>
        <dbReference type="EMBL" id="KAJ8027604.1"/>
    </source>
</evidence>
<feature type="compositionally biased region" description="Polar residues" evidence="1">
    <location>
        <begin position="578"/>
        <end position="597"/>
    </location>
</feature>
<evidence type="ECO:0000256" key="1">
    <source>
        <dbReference type="SAM" id="MobiDB-lite"/>
    </source>
</evidence>
<feature type="region of interest" description="Disordered" evidence="1">
    <location>
        <begin position="1"/>
        <end position="20"/>
    </location>
</feature>
<feature type="region of interest" description="Disordered" evidence="1">
    <location>
        <begin position="532"/>
        <end position="603"/>
    </location>
</feature>
<evidence type="ECO:0000313" key="3">
    <source>
        <dbReference type="Proteomes" id="UP001152320"/>
    </source>
</evidence>
<dbReference type="PANTHER" id="PTHR46791:SF5">
    <property type="entry name" value="CLR5 DOMAIN-CONTAINING PROTEIN-RELATED"/>
    <property type="match status" value="1"/>
</dbReference>
<feature type="compositionally biased region" description="Basic and acidic residues" evidence="1">
    <location>
        <begin position="264"/>
        <end position="273"/>
    </location>
</feature>
<feature type="compositionally biased region" description="Basic and acidic residues" evidence="1">
    <location>
        <begin position="532"/>
        <end position="556"/>
    </location>
</feature>
<feature type="compositionally biased region" description="Basic and acidic residues" evidence="1">
    <location>
        <begin position="159"/>
        <end position="180"/>
    </location>
</feature>
<name>A0A9Q1BJD0_HOLLE</name>
<feature type="region of interest" description="Disordered" evidence="1">
    <location>
        <begin position="147"/>
        <end position="349"/>
    </location>
</feature>
<organism evidence="2 3">
    <name type="scientific">Holothuria leucospilota</name>
    <name type="common">Black long sea cucumber</name>
    <name type="synonym">Mertensiothuria leucospilota</name>
    <dbReference type="NCBI Taxonomy" id="206669"/>
    <lineage>
        <taxon>Eukaryota</taxon>
        <taxon>Metazoa</taxon>
        <taxon>Echinodermata</taxon>
        <taxon>Eleutherozoa</taxon>
        <taxon>Echinozoa</taxon>
        <taxon>Holothuroidea</taxon>
        <taxon>Aspidochirotacea</taxon>
        <taxon>Aspidochirotida</taxon>
        <taxon>Holothuriidae</taxon>
        <taxon>Holothuria</taxon>
    </lineage>
</organism>
<dbReference type="Proteomes" id="UP001152320">
    <property type="component" value="Chromosome 16"/>
</dbReference>
<reference evidence="2" key="1">
    <citation type="submission" date="2021-10" db="EMBL/GenBank/DDBJ databases">
        <title>Tropical sea cucumber genome reveals ecological adaptation and Cuvierian tubules defense mechanism.</title>
        <authorList>
            <person name="Chen T."/>
        </authorList>
    </citation>
    <scope>NUCLEOTIDE SEQUENCE</scope>
    <source>
        <strain evidence="2">Nanhai2018</strain>
        <tissue evidence="2">Muscle</tissue>
    </source>
</reference>
<dbReference type="AlphaFoldDB" id="A0A9Q1BJD0"/>
<feature type="compositionally biased region" description="Basic residues" evidence="1">
    <location>
        <begin position="59"/>
        <end position="100"/>
    </location>
</feature>
<dbReference type="OrthoDB" id="2686689at2759"/>
<proteinExistence type="predicted"/>
<feature type="region of interest" description="Disordered" evidence="1">
    <location>
        <begin position="58"/>
        <end position="110"/>
    </location>
</feature>
<dbReference type="EMBL" id="JAIZAY010000016">
    <property type="protein sequence ID" value="KAJ8027604.1"/>
    <property type="molecule type" value="Genomic_DNA"/>
</dbReference>
<comment type="caution">
    <text evidence="2">The sequence shown here is derived from an EMBL/GenBank/DDBJ whole genome shotgun (WGS) entry which is preliminary data.</text>
</comment>
<accession>A0A9Q1BJD0</accession>
<dbReference type="PANTHER" id="PTHR46791">
    <property type="entry name" value="EXPRESSED PROTEIN"/>
    <property type="match status" value="1"/>
</dbReference>